<organism evidence="1">
    <name type="scientific">Brassica napus</name>
    <name type="common">Rape</name>
    <dbReference type="NCBI Taxonomy" id="3708"/>
    <lineage>
        <taxon>Eukaryota</taxon>
        <taxon>Viridiplantae</taxon>
        <taxon>Streptophyta</taxon>
        <taxon>Embryophyta</taxon>
        <taxon>Tracheophyta</taxon>
        <taxon>Spermatophyta</taxon>
        <taxon>Magnoliopsida</taxon>
        <taxon>eudicotyledons</taxon>
        <taxon>Gunneridae</taxon>
        <taxon>Pentapetalae</taxon>
        <taxon>rosids</taxon>
        <taxon>malvids</taxon>
        <taxon>Brassicales</taxon>
        <taxon>Brassicaceae</taxon>
        <taxon>Brassiceae</taxon>
        <taxon>Brassica</taxon>
    </lineage>
</organism>
<proteinExistence type="predicted"/>
<sequence length="53" mass="5825">MSFSSFWESLSSLYSKSINLFSASRAAILCTVCQSMRQPRSISTNPESSSIVT</sequence>
<protein>
    <submittedName>
        <fullName evidence="1">(rape) hypothetical protein</fullName>
    </submittedName>
</protein>
<dbReference type="AlphaFoldDB" id="A0A816IKL9"/>
<evidence type="ECO:0000313" key="1">
    <source>
        <dbReference type="EMBL" id="CAF1710684.1"/>
    </source>
</evidence>
<gene>
    <name evidence="1" type="ORF">DARMORV10_C03P81340.1</name>
</gene>
<accession>A0A816IKL9</accession>
<dbReference type="EMBL" id="HG994367">
    <property type="protein sequence ID" value="CAF1710684.1"/>
    <property type="molecule type" value="Genomic_DNA"/>
</dbReference>
<reference evidence="1" key="1">
    <citation type="submission" date="2021-01" db="EMBL/GenBank/DDBJ databases">
        <authorList>
            <consortium name="Genoscope - CEA"/>
            <person name="William W."/>
        </authorList>
    </citation>
    <scope>NUCLEOTIDE SEQUENCE</scope>
</reference>
<dbReference type="Proteomes" id="UP001295469">
    <property type="component" value="Chromosome C03"/>
</dbReference>
<name>A0A816IKL9_BRANA</name>